<dbReference type="Proteomes" id="UP001162480">
    <property type="component" value="Chromosome 19"/>
</dbReference>
<dbReference type="PANTHER" id="PTHR45913">
    <property type="entry name" value="EPM2A-INTERACTING PROTEIN 1"/>
    <property type="match status" value="1"/>
</dbReference>
<evidence type="ECO:0000313" key="1">
    <source>
        <dbReference type="EMBL" id="CAI9736936.1"/>
    </source>
</evidence>
<sequence length="292" mass="33920">MKCLILLRRKKIVEILRTTNFSIQVDDSTIHNQVILLVYVRFNHEDDIREEMLFIKSFFETTNGEDIFNEVMQYFNDKNIPSTNLINTASYGAAAMTGKVKGFVSRMKSVAPHILNICCIIHRQHVVAKNIGGHMENALNTSIHTNNIVKSNSVNNRFFMQFCEDEDFKTLLLHTEFCMMAGRVYYSFHSVTGTAPDIQTVKWSDMKTGSYPHAYIDGTNLIGEIVINGSKEYYRLDLSKEIEQGYQPSVTLNKRKKKITIKYRKKKPQYFKRFCLLLKPIWSKTTEDKETR</sequence>
<dbReference type="AlphaFoldDB" id="A0AA36BM33"/>
<organism evidence="1 2">
    <name type="scientific">Octopus vulgaris</name>
    <name type="common">Common octopus</name>
    <dbReference type="NCBI Taxonomy" id="6645"/>
    <lineage>
        <taxon>Eukaryota</taxon>
        <taxon>Metazoa</taxon>
        <taxon>Spiralia</taxon>
        <taxon>Lophotrochozoa</taxon>
        <taxon>Mollusca</taxon>
        <taxon>Cephalopoda</taxon>
        <taxon>Coleoidea</taxon>
        <taxon>Octopodiformes</taxon>
        <taxon>Octopoda</taxon>
        <taxon>Incirrata</taxon>
        <taxon>Octopodidae</taxon>
        <taxon>Octopus</taxon>
    </lineage>
</organism>
<dbReference type="PANTHER" id="PTHR45913:SF19">
    <property type="entry name" value="LOW QUALITY PROTEIN: ZINC FINGER BED DOMAIN-CONTAINING PROTEIN 5-LIKE"/>
    <property type="match status" value="1"/>
</dbReference>
<protein>
    <submittedName>
        <fullName evidence="1">Uncharacterized protein</fullName>
    </submittedName>
</protein>
<proteinExistence type="predicted"/>
<dbReference type="EMBL" id="OX597832">
    <property type="protein sequence ID" value="CAI9736936.1"/>
    <property type="molecule type" value="Genomic_DNA"/>
</dbReference>
<name>A0AA36BM33_OCTVU</name>
<reference evidence="1" key="1">
    <citation type="submission" date="2023-08" db="EMBL/GenBank/DDBJ databases">
        <authorList>
            <person name="Alioto T."/>
            <person name="Alioto T."/>
            <person name="Gomez Garrido J."/>
        </authorList>
    </citation>
    <scope>NUCLEOTIDE SEQUENCE</scope>
</reference>
<gene>
    <name evidence="1" type="ORF">OCTVUL_1B011344</name>
</gene>
<keyword evidence="2" id="KW-1185">Reference proteome</keyword>
<accession>A0AA36BM33</accession>
<evidence type="ECO:0000313" key="2">
    <source>
        <dbReference type="Proteomes" id="UP001162480"/>
    </source>
</evidence>